<dbReference type="EMBL" id="PCSX01000036">
    <property type="protein sequence ID" value="PIP58040.1"/>
    <property type="molecule type" value="Genomic_DNA"/>
</dbReference>
<evidence type="ECO:0000313" key="3">
    <source>
        <dbReference type="Proteomes" id="UP000229334"/>
    </source>
</evidence>
<proteinExistence type="predicted"/>
<protein>
    <recommendedName>
        <fullName evidence="4">Bacterial Ig domain-containing protein</fullName>
    </recommendedName>
</protein>
<dbReference type="Pfam" id="PF09136">
    <property type="entry name" value="Glucodextran_B"/>
    <property type="match status" value="1"/>
</dbReference>
<evidence type="ECO:0008006" key="4">
    <source>
        <dbReference type="Google" id="ProtNLM"/>
    </source>
</evidence>
<evidence type="ECO:0000313" key="2">
    <source>
        <dbReference type="EMBL" id="PIP58040.1"/>
    </source>
</evidence>
<sequence>MIARELSRQTYFKMIALALLFLIIIIYAGFKTHNILLGPEIKITYPENGSTILSPLVTINGQAKRIAKIYFNNRKIFTDDNGVFKESLLLARGYNILEFTAEDGFGREITKKVELVLQ</sequence>
<keyword evidence="1" id="KW-0812">Transmembrane</keyword>
<accession>A0A2H0BLZ5</accession>
<keyword evidence="1" id="KW-1133">Transmembrane helix</keyword>
<keyword evidence="1" id="KW-0472">Membrane</keyword>
<organism evidence="2 3">
    <name type="scientific">Candidatus Vogelbacteria bacterium CG22_combo_CG10-13_8_21_14_all_37_9</name>
    <dbReference type="NCBI Taxonomy" id="1975046"/>
    <lineage>
        <taxon>Bacteria</taxon>
        <taxon>Candidatus Vogeliibacteriota</taxon>
    </lineage>
</organism>
<evidence type="ECO:0000256" key="1">
    <source>
        <dbReference type="SAM" id="Phobius"/>
    </source>
</evidence>
<comment type="caution">
    <text evidence="2">The sequence shown here is derived from an EMBL/GenBank/DDBJ whole genome shotgun (WGS) entry which is preliminary data.</text>
</comment>
<dbReference type="Gene3D" id="2.60.40.10">
    <property type="entry name" value="Immunoglobulins"/>
    <property type="match status" value="1"/>
</dbReference>
<dbReference type="InterPro" id="IPR013783">
    <property type="entry name" value="Ig-like_fold"/>
</dbReference>
<gene>
    <name evidence="2" type="ORF">COX02_02425</name>
</gene>
<dbReference type="AlphaFoldDB" id="A0A2H0BLZ5"/>
<name>A0A2H0BLZ5_9BACT</name>
<feature type="transmembrane region" description="Helical" evidence="1">
    <location>
        <begin position="12"/>
        <end position="30"/>
    </location>
</feature>
<dbReference type="Proteomes" id="UP000229334">
    <property type="component" value="Unassembled WGS sequence"/>
</dbReference>
<reference evidence="2 3" key="1">
    <citation type="submission" date="2017-09" db="EMBL/GenBank/DDBJ databases">
        <title>Depth-based differentiation of microbial function through sediment-hosted aquifers and enrichment of novel symbionts in the deep terrestrial subsurface.</title>
        <authorList>
            <person name="Probst A.J."/>
            <person name="Ladd B."/>
            <person name="Jarett J.K."/>
            <person name="Geller-Mcgrath D.E."/>
            <person name="Sieber C.M."/>
            <person name="Emerson J.B."/>
            <person name="Anantharaman K."/>
            <person name="Thomas B.C."/>
            <person name="Malmstrom R."/>
            <person name="Stieglmeier M."/>
            <person name="Klingl A."/>
            <person name="Woyke T."/>
            <person name="Ryan C.M."/>
            <person name="Banfield J.F."/>
        </authorList>
    </citation>
    <scope>NUCLEOTIDE SEQUENCE [LARGE SCALE GENOMIC DNA]</scope>
    <source>
        <strain evidence="2">CG22_combo_CG10-13_8_21_14_all_37_9</strain>
    </source>
</reference>